<dbReference type="GO" id="GO:0016301">
    <property type="term" value="F:kinase activity"/>
    <property type="evidence" value="ECO:0007669"/>
    <property type="project" value="UniProtKB-KW"/>
</dbReference>
<dbReference type="AlphaFoldDB" id="A0A3B6VKM5"/>
<sequence length="445" mass="51374">MKRFLLLLLIIINVFSYDLFSYIEENTDNIEDGTNFENIEENTNNFFDSYLIIRKNDIKSSKSKNLAEIIKEFSNINIKNKKVYSQSTFIINGKRLNDEEKKIYLFLYDKNNIDSIDIRYNIYDGNIVYNIVTSRYSQGEELIYKNILEGVSLELTNQKITYKKIETNSSKTYGNLNVLNYKIKKDDNSLNFKLDTSGEEKGFTGRKSKNADLRTYLKSDVSFNLKPIDEISFTGKYFLDLQTDIGLLGKNETNNIKNQNIYQGGTLGIKLQPISFIVIESMYFVTSKKDTLTITNNRYLMAQGNKTTITFNIPLASINSSIRVKGNYSYLSGENTYNLSVNNNSLPGLPKHQFNTSVEYVYGINLNYEYALMFNVQYIGDDYNNTTKSDSDKSYTTFDLISSFNYKKTLSLKCGVKNILDIKYETIKGYPISSREYFANISFIF</sequence>
<dbReference type="InterPro" id="IPR000531">
    <property type="entry name" value="Beta-barrel_TonB"/>
</dbReference>
<keyword evidence="3" id="KW-0998">Cell outer membrane</keyword>
<dbReference type="EMBL" id="CP002873">
    <property type="protein sequence ID" value="AGA66463.1"/>
    <property type="molecule type" value="Genomic_DNA"/>
</dbReference>
<evidence type="ECO:0000313" key="6">
    <source>
        <dbReference type="Proteomes" id="UP000010793"/>
    </source>
</evidence>
<proteinExistence type="predicted"/>
<accession>A0A3B6VKM5</accession>
<feature type="domain" description="TonB-dependent receptor-like beta-barrel" evidence="4">
    <location>
        <begin position="322"/>
        <end position="419"/>
    </location>
</feature>
<dbReference type="KEGG" id="bpip:BPP43_06095"/>
<evidence type="ECO:0000259" key="4">
    <source>
        <dbReference type="Pfam" id="PF00593"/>
    </source>
</evidence>
<dbReference type="Proteomes" id="UP000010793">
    <property type="component" value="Chromosome"/>
</dbReference>
<evidence type="ECO:0000256" key="1">
    <source>
        <dbReference type="ARBA" id="ARBA00004442"/>
    </source>
</evidence>
<protein>
    <submittedName>
        <fullName evidence="5">Ser/Thr protein kinase</fullName>
    </submittedName>
</protein>
<dbReference type="InterPro" id="IPR036942">
    <property type="entry name" value="Beta-barrel_TonB_sf"/>
</dbReference>
<keyword evidence="5" id="KW-0418">Kinase</keyword>
<keyword evidence="2" id="KW-0472">Membrane</keyword>
<evidence type="ECO:0000313" key="5">
    <source>
        <dbReference type="EMBL" id="AGA66463.1"/>
    </source>
</evidence>
<gene>
    <name evidence="5" type="ORF">BPP43_06095</name>
</gene>
<reference evidence="5 6" key="1">
    <citation type="journal article" date="2013" name="Genome Announc.">
        <title>Complete Genome Sequence of the Porcine Strain Brachyspira pilosicoli P43/6/78(T.).</title>
        <authorList>
            <person name="Lin C."/>
            <person name="den Bakker H.C."/>
            <person name="Suzuki H."/>
            <person name="Lefebure T."/>
            <person name="Ponnala L."/>
            <person name="Sun Q."/>
            <person name="Stanhope M.J."/>
            <person name="Wiedmann M."/>
            <person name="Duhamel G.E."/>
        </authorList>
    </citation>
    <scope>NUCLEOTIDE SEQUENCE [LARGE SCALE GENOMIC DNA]</scope>
    <source>
        <strain evidence="5 6">P43/6/78</strain>
    </source>
</reference>
<dbReference type="SUPFAM" id="SSF56935">
    <property type="entry name" value="Porins"/>
    <property type="match status" value="1"/>
</dbReference>
<comment type="subcellular location">
    <subcellularLocation>
        <location evidence="1">Cell outer membrane</location>
    </subcellularLocation>
</comment>
<dbReference type="RefSeq" id="WP_014932552.1">
    <property type="nucleotide sequence ID" value="NC_019908.1"/>
</dbReference>
<keyword evidence="6" id="KW-1185">Reference proteome</keyword>
<evidence type="ECO:0000256" key="2">
    <source>
        <dbReference type="ARBA" id="ARBA00023136"/>
    </source>
</evidence>
<dbReference type="Pfam" id="PF00593">
    <property type="entry name" value="TonB_dep_Rec_b-barrel"/>
    <property type="match status" value="1"/>
</dbReference>
<keyword evidence="5" id="KW-0808">Transferase</keyword>
<evidence type="ECO:0000256" key="3">
    <source>
        <dbReference type="ARBA" id="ARBA00023237"/>
    </source>
</evidence>
<name>A0A3B6VKM5_BRAPL</name>
<organism evidence="5 6">
    <name type="scientific">Brachyspira pilosicoli P43/6/78</name>
    <dbReference type="NCBI Taxonomy" id="1042417"/>
    <lineage>
        <taxon>Bacteria</taxon>
        <taxon>Pseudomonadati</taxon>
        <taxon>Spirochaetota</taxon>
        <taxon>Spirochaetia</taxon>
        <taxon>Brachyspirales</taxon>
        <taxon>Brachyspiraceae</taxon>
        <taxon>Brachyspira</taxon>
    </lineage>
</organism>
<dbReference type="GO" id="GO:0009279">
    <property type="term" value="C:cell outer membrane"/>
    <property type="evidence" value="ECO:0007669"/>
    <property type="project" value="UniProtKB-SubCell"/>
</dbReference>
<dbReference type="Gene3D" id="2.40.170.20">
    <property type="entry name" value="TonB-dependent receptor, beta-barrel domain"/>
    <property type="match status" value="1"/>
</dbReference>